<dbReference type="AlphaFoldDB" id="A0A2Z6P6Z3"/>
<organism evidence="1 2">
    <name type="scientific">Trifolium subterraneum</name>
    <name type="common">Subterranean clover</name>
    <dbReference type="NCBI Taxonomy" id="3900"/>
    <lineage>
        <taxon>Eukaryota</taxon>
        <taxon>Viridiplantae</taxon>
        <taxon>Streptophyta</taxon>
        <taxon>Embryophyta</taxon>
        <taxon>Tracheophyta</taxon>
        <taxon>Spermatophyta</taxon>
        <taxon>Magnoliopsida</taxon>
        <taxon>eudicotyledons</taxon>
        <taxon>Gunneridae</taxon>
        <taxon>Pentapetalae</taxon>
        <taxon>rosids</taxon>
        <taxon>fabids</taxon>
        <taxon>Fabales</taxon>
        <taxon>Fabaceae</taxon>
        <taxon>Papilionoideae</taxon>
        <taxon>50 kb inversion clade</taxon>
        <taxon>NPAAA clade</taxon>
        <taxon>Hologalegina</taxon>
        <taxon>IRL clade</taxon>
        <taxon>Trifolieae</taxon>
        <taxon>Trifolium</taxon>
    </lineage>
</organism>
<sequence length="103" mass="11220">MGGVISKIMGSIYKARLLTALDPKFPNKSKEGVVGFVKRPALYGVSDDLKALNLLAASLTSEFTLTSGLEDFFIVPKQESNLTSKYIQTSRLDELAKEPIPEA</sequence>
<accession>A0A2Z6P6Z3</accession>
<name>A0A2Z6P6Z3_TRISU</name>
<evidence type="ECO:0000313" key="2">
    <source>
        <dbReference type="Proteomes" id="UP000242715"/>
    </source>
</evidence>
<dbReference type="Proteomes" id="UP000242715">
    <property type="component" value="Unassembled WGS sequence"/>
</dbReference>
<keyword evidence="2" id="KW-1185">Reference proteome</keyword>
<dbReference type="OrthoDB" id="10492676at2759"/>
<gene>
    <name evidence="1" type="ORF">TSUD_263930</name>
</gene>
<proteinExistence type="predicted"/>
<dbReference type="EMBL" id="DF973705">
    <property type="protein sequence ID" value="GAU38167.1"/>
    <property type="molecule type" value="Genomic_DNA"/>
</dbReference>
<protein>
    <submittedName>
        <fullName evidence="1">Uncharacterized protein</fullName>
    </submittedName>
</protein>
<evidence type="ECO:0000313" key="1">
    <source>
        <dbReference type="EMBL" id="GAU38167.1"/>
    </source>
</evidence>
<reference evidence="2" key="1">
    <citation type="journal article" date="2017" name="Front. Plant Sci.">
        <title>Climate Clever Clovers: New Paradigm to Reduce the Environmental Footprint of Ruminants by Breeding Low Methanogenic Forages Utilizing Haplotype Variation.</title>
        <authorList>
            <person name="Kaur P."/>
            <person name="Appels R."/>
            <person name="Bayer P.E."/>
            <person name="Keeble-Gagnere G."/>
            <person name="Wang J."/>
            <person name="Hirakawa H."/>
            <person name="Shirasawa K."/>
            <person name="Vercoe P."/>
            <person name="Stefanova K."/>
            <person name="Durmic Z."/>
            <person name="Nichols P."/>
            <person name="Revell C."/>
            <person name="Isobe S.N."/>
            <person name="Edwards D."/>
            <person name="Erskine W."/>
        </authorList>
    </citation>
    <scope>NUCLEOTIDE SEQUENCE [LARGE SCALE GENOMIC DNA]</scope>
    <source>
        <strain evidence="2">cv. Daliak</strain>
    </source>
</reference>